<gene>
    <name evidence="1" type="ORF">K488DRAFT_85762</name>
</gene>
<comment type="caution">
    <text evidence="1">The sequence shown here is derived from an EMBL/GenBank/DDBJ whole genome shotgun (WGS) entry which is preliminary data.</text>
</comment>
<dbReference type="EMBL" id="MU273543">
    <property type="protein sequence ID" value="KAI0032524.1"/>
    <property type="molecule type" value="Genomic_DNA"/>
</dbReference>
<evidence type="ECO:0000313" key="2">
    <source>
        <dbReference type="Proteomes" id="UP000814128"/>
    </source>
</evidence>
<organism evidence="1 2">
    <name type="scientific">Vararia minispora EC-137</name>
    <dbReference type="NCBI Taxonomy" id="1314806"/>
    <lineage>
        <taxon>Eukaryota</taxon>
        <taxon>Fungi</taxon>
        <taxon>Dikarya</taxon>
        <taxon>Basidiomycota</taxon>
        <taxon>Agaricomycotina</taxon>
        <taxon>Agaricomycetes</taxon>
        <taxon>Russulales</taxon>
        <taxon>Lachnocladiaceae</taxon>
        <taxon>Vararia</taxon>
    </lineage>
</organism>
<dbReference type="Proteomes" id="UP000814128">
    <property type="component" value="Unassembled WGS sequence"/>
</dbReference>
<keyword evidence="2" id="KW-1185">Reference proteome</keyword>
<evidence type="ECO:0000313" key="1">
    <source>
        <dbReference type="EMBL" id="KAI0032524.1"/>
    </source>
</evidence>
<protein>
    <submittedName>
        <fullName evidence="1">Flavoprotein</fullName>
    </submittedName>
</protein>
<accession>A0ACB8QKZ2</accession>
<reference evidence="1" key="1">
    <citation type="submission" date="2021-02" db="EMBL/GenBank/DDBJ databases">
        <authorList>
            <consortium name="DOE Joint Genome Institute"/>
            <person name="Ahrendt S."/>
            <person name="Looney B.P."/>
            <person name="Miyauchi S."/>
            <person name="Morin E."/>
            <person name="Drula E."/>
            <person name="Courty P.E."/>
            <person name="Chicoki N."/>
            <person name="Fauchery L."/>
            <person name="Kohler A."/>
            <person name="Kuo A."/>
            <person name="Labutti K."/>
            <person name="Pangilinan J."/>
            <person name="Lipzen A."/>
            <person name="Riley R."/>
            <person name="Andreopoulos W."/>
            <person name="He G."/>
            <person name="Johnson J."/>
            <person name="Barry K.W."/>
            <person name="Grigoriev I.V."/>
            <person name="Nagy L."/>
            <person name="Hibbett D."/>
            <person name="Henrissat B."/>
            <person name="Matheny P.B."/>
            <person name="Labbe J."/>
            <person name="Martin F."/>
        </authorList>
    </citation>
    <scope>NUCLEOTIDE SEQUENCE</scope>
    <source>
        <strain evidence="1">EC-137</strain>
    </source>
</reference>
<proteinExistence type="predicted"/>
<reference evidence="1" key="2">
    <citation type="journal article" date="2022" name="New Phytol.">
        <title>Evolutionary transition to the ectomycorrhizal habit in the genomes of a hyperdiverse lineage of mushroom-forming fungi.</title>
        <authorList>
            <person name="Looney B."/>
            <person name="Miyauchi S."/>
            <person name="Morin E."/>
            <person name="Drula E."/>
            <person name="Courty P.E."/>
            <person name="Kohler A."/>
            <person name="Kuo A."/>
            <person name="LaButti K."/>
            <person name="Pangilinan J."/>
            <person name="Lipzen A."/>
            <person name="Riley R."/>
            <person name="Andreopoulos W."/>
            <person name="He G."/>
            <person name="Johnson J."/>
            <person name="Nolan M."/>
            <person name="Tritt A."/>
            <person name="Barry K.W."/>
            <person name="Grigoriev I.V."/>
            <person name="Nagy L.G."/>
            <person name="Hibbett D."/>
            <person name="Henrissat B."/>
            <person name="Matheny P.B."/>
            <person name="Labbe J."/>
            <person name="Martin F.M."/>
        </authorList>
    </citation>
    <scope>NUCLEOTIDE SEQUENCE</scope>
    <source>
        <strain evidence="1">EC-137</strain>
    </source>
</reference>
<name>A0ACB8QKZ2_9AGAM</name>
<sequence length="550" mass="58707">MTTKTIAVLPHSDLQDGQMKEVAFGDGKVLLSRLGDKIHATSAFCTHYGAPLSKGVLAADGRVVCPWHGACFNVCTGDIEDAPGPAPLHSFKVSIEDGQIHVTADPSQTTPAGKARPPKVAGSSEEPGPGVVVVGGGSGAYGVVESLREFGYKKSITVISKEPHAPIDRTKLSKALVSEASKLELRSPAELKIKLGVTLRTNSTVTHVDTDRRIVILENQEGISYESLVLSTGAIPRRLPVEGTDGPNVYVLRDIEHTKLLDEACKEGKRLVIIGTSFIGLEAAVAVSKRKLASIDMVSLTEFPLEAVLGKAVGAGIQKFQESQGVKFHASTSVSAIRSKDDGSSEVELSSGVALPADVVLMAVGVRPATDFLKDSGFELERDGSLSVDEYLRVPGRENVYAIGDIATYKQVLYGGSRRIEHWNVAQNHGRAVGKTIAGLASGKQGWMQPFVKVPIFWSAQGQQLRYCGIDTSYDNVIIKGDPNEMKFIAYYVNAGKIIAVATMQHDPIVSKAAELFRLGLMPTPDEVRAGKSPLEVDISTESAKARVSA</sequence>